<dbReference type="InterPro" id="IPR042794">
    <property type="entry name" value="Nexmif"/>
</dbReference>
<feature type="transmembrane region" description="Helical" evidence="4">
    <location>
        <begin position="1465"/>
        <end position="1484"/>
    </location>
</feature>
<dbReference type="GO" id="GO:0001953">
    <property type="term" value="P:negative regulation of cell-matrix adhesion"/>
    <property type="evidence" value="ECO:0007669"/>
    <property type="project" value="TreeGrafter"/>
</dbReference>
<feature type="compositionally biased region" description="Polar residues" evidence="3">
    <location>
        <begin position="778"/>
        <end position="797"/>
    </location>
</feature>
<keyword evidence="2" id="KW-0539">Nucleus</keyword>
<keyword evidence="4" id="KW-0812">Transmembrane</keyword>
<feature type="compositionally biased region" description="Low complexity" evidence="3">
    <location>
        <begin position="455"/>
        <end position="465"/>
    </location>
</feature>
<evidence type="ECO:0000256" key="1">
    <source>
        <dbReference type="ARBA" id="ARBA00004123"/>
    </source>
</evidence>
<keyword evidence="4" id="KW-0472">Membrane</keyword>
<feature type="domain" description="DUF4683" evidence="5">
    <location>
        <begin position="434"/>
        <end position="667"/>
    </location>
</feature>
<comment type="subcellular location">
    <subcellularLocation>
        <location evidence="1">Nucleus</location>
    </subcellularLocation>
</comment>
<dbReference type="GeneTree" id="ENSGT00940000159746"/>
<keyword evidence="7" id="KW-1185">Reference proteome</keyword>
<evidence type="ECO:0000256" key="2">
    <source>
        <dbReference type="ARBA" id="ARBA00023242"/>
    </source>
</evidence>
<dbReference type="GO" id="GO:2000048">
    <property type="term" value="P:negative regulation of cell-cell adhesion mediated by cadherin"/>
    <property type="evidence" value="ECO:0007669"/>
    <property type="project" value="TreeGrafter"/>
</dbReference>
<dbReference type="GO" id="GO:0005634">
    <property type="term" value="C:nucleus"/>
    <property type="evidence" value="ECO:0007669"/>
    <property type="project" value="UniProtKB-SubCell"/>
</dbReference>
<dbReference type="Ensembl" id="ENSOSIT00000000453.1">
    <property type="protein sequence ID" value="ENSOSIP00000000432.1"/>
    <property type="gene ID" value="ENSOSIG00000000261.1"/>
</dbReference>
<proteinExistence type="predicted"/>
<keyword evidence="4" id="KW-1133">Transmembrane helix</keyword>
<feature type="region of interest" description="Disordered" evidence="3">
    <location>
        <begin position="773"/>
        <end position="824"/>
    </location>
</feature>
<protein>
    <submittedName>
        <fullName evidence="6">Neurite extension and migration factor b</fullName>
    </submittedName>
</protein>
<evidence type="ECO:0000259" key="5">
    <source>
        <dbReference type="Pfam" id="PF15735"/>
    </source>
</evidence>
<evidence type="ECO:0000313" key="7">
    <source>
        <dbReference type="Proteomes" id="UP000694383"/>
    </source>
</evidence>
<evidence type="ECO:0000256" key="3">
    <source>
        <dbReference type="SAM" id="MobiDB-lite"/>
    </source>
</evidence>
<dbReference type="Pfam" id="PF15735">
    <property type="entry name" value="DUF4683"/>
    <property type="match status" value="2"/>
</dbReference>
<feature type="region of interest" description="Disordered" evidence="3">
    <location>
        <begin position="655"/>
        <end position="722"/>
    </location>
</feature>
<feature type="domain" description="DUF4683" evidence="5">
    <location>
        <begin position="322"/>
        <end position="393"/>
    </location>
</feature>
<sequence>MDVLTDTCLTLMVKTSELEIQNVENTGVCEQSGDLSLCGLVNAALPPSSSPPPAAETLQRACITRQRTTPTSASLRLPVGTDPSLCLTVAPCPASDDAPSVVPHLLHSSTSLPDLTVSTWSPAGDAKKPPPALPVSLPLSSTMMEPGPVSALTEECLLQPTRNCLGCYIETRDASDATAIQNPSHDPNPNTDPGLSVRIGDVSREDYSDINNISIQCLSHAGETTSHYGEQLLSDQLLSFPLPKTSSECKRTDSNKATVDCEDPEDDATAKNLYEGLLLDKVSGEEALLANAGQDWGYFESFISESKMELLDLCSKNELSVNLFSEEDVDNLFDDEDDDSTLSSDVCSLKIRYESFQDNMREKTNVLQEETQFNFFPSVLTNCAKKEDGAPVLKRSTEGLQPKADELIMVTAQEVKPADCGGSLDDSQGSPMSTSKVSYLIDFNSTEESGEFSDDSSCTGSSSDTLQEGRFKKGPSKRFLSPSNPLNYGLRSKRKVRYSDDYLYDVDSLESEKNAEKKEKPPSGQKEEEDVDWCPKKRRKSCRKEPPVVIKYIIINRFKGERLMSVKLGKLDPVDSTVSLNADTVGKYETLAPLKAFWQEKQRERQEQLKLAARDKQQRGFHLNGRHHRPFNSSHPKRKYKIANRLKVQRIHTLEQSATAQNSPLSDQGQGSVTKEETTPTVRGIIAAPGLPVTLDTNSITHTVTAKSRSQEREEREGRRLGGNKTFRIRKFKSEARLRSKKMKEAEGEEGRSVTNEADACVSAAQIEDPTAGLEQGGISSTTAKPNFSDNATTTQASEEKFPFVSSTCSPDKAPSSEEVETGVPVIPGGYLQTLLDATDSSSGAAISYFPQQSSRQQYPLGLSLEEKQFSSLQLAQSCVLSPPSESELQQSPQNCPSFPQMWHQQLCANHSQSFGPETPETPILPNNFPAAVPLNDNLPVSNYSQLSPEADRLLYEKSYLTEAGLQPGADLQVCQSACVEGQVQYQRGSLSTDNGRLISYDSVGSLSASSSNYSSLSLKSCEREGEEEGRDGFLTHCSPKLVIQQSVDALTPLRESSDLLDISNFTPDKFRHSSLSELSPPETPNLSPQVVGREMKMAGNVGEYQDANEMTVDCNMEVKWNCEAIQQQERTTNAYIVEDSQFPLHSFNSQEVAGLDKKDKFDSQAGDMLDGAKSIKSKRKSSCKQTTAGQSPKKARAPRAPKSEKVKTPKQNSRSTKKIKAMLEGKAAKNQAGGCGTGLTDSSSTGDWSGTGWSESNSLVGDDQREFEEPSNILSNIVSGMAEVQRFMMASIEPLWNPMSEACMPSEANSLNLKTLKILAGTEADLKKKGAVLTGAGRGRKPGGKGVKNQAKFNPSHPLFPQLALGCNMFDKPNFINPGPAHKKLYRHKTSAKFPRIETLKGKRAERDPNKDIALMTSFEKLRIWMSCCCCPSYTAWLISRGKPTVIEPCLNPRHLKHTRWDHFVLMTYQTFFLFCLFFCYCFPPVLKVGMTPPFPFIERFFFLLEFRWTDDLN</sequence>
<name>A0A8C7WM99_9TELE</name>
<reference evidence="6" key="1">
    <citation type="submission" date="2025-08" db="UniProtKB">
        <authorList>
            <consortium name="Ensembl"/>
        </authorList>
    </citation>
    <scope>IDENTIFICATION</scope>
</reference>
<accession>A0A8C7WM99</accession>
<evidence type="ECO:0000256" key="4">
    <source>
        <dbReference type="SAM" id="Phobius"/>
    </source>
</evidence>
<feature type="compositionally biased region" description="Polar residues" evidence="3">
    <location>
        <begin position="655"/>
        <end position="673"/>
    </location>
</feature>
<evidence type="ECO:0000313" key="6">
    <source>
        <dbReference type="Ensembl" id="ENSOSIP00000000432.1"/>
    </source>
</evidence>
<dbReference type="GO" id="GO:2001223">
    <property type="term" value="P:negative regulation of neuron migration"/>
    <property type="evidence" value="ECO:0007669"/>
    <property type="project" value="TreeGrafter"/>
</dbReference>
<dbReference type="InterPro" id="IPR032757">
    <property type="entry name" value="DUF4683"/>
</dbReference>
<feature type="compositionally biased region" description="Low complexity" evidence="3">
    <location>
        <begin position="1239"/>
        <end position="1257"/>
    </location>
</feature>
<organism evidence="6 7">
    <name type="scientific">Oryzias sinensis</name>
    <name type="common">Chinese medaka</name>
    <dbReference type="NCBI Taxonomy" id="183150"/>
    <lineage>
        <taxon>Eukaryota</taxon>
        <taxon>Metazoa</taxon>
        <taxon>Chordata</taxon>
        <taxon>Craniata</taxon>
        <taxon>Vertebrata</taxon>
        <taxon>Euteleostomi</taxon>
        <taxon>Actinopterygii</taxon>
        <taxon>Neopterygii</taxon>
        <taxon>Teleostei</taxon>
        <taxon>Neoteleostei</taxon>
        <taxon>Acanthomorphata</taxon>
        <taxon>Ovalentaria</taxon>
        <taxon>Atherinomorphae</taxon>
        <taxon>Beloniformes</taxon>
        <taxon>Adrianichthyidae</taxon>
        <taxon>Oryziinae</taxon>
        <taxon>Oryzias</taxon>
    </lineage>
</organism>
<dbReference type="PANTHER" id="PTHR46946">
    <property type="entry name" value="NEURITE EXTENSION AND MIGRATION FACTOR"/>
    <property type="match status" value="1"/>
</dbReference>
<feature type="compositionally biased region" description="Polar residues" evidence="3">
    <location>
        <begin position="695"/>
        <end position="708"/>
    </location>
</feature>
<feature type="region of interest" description="Disordered" evidence="3">
    <location>
        <begin position="447"/>
        <end position="485"/>
    </location>
</feature>
<dbReference type="Proteomes" id="UP000694383">
    <property type="component" value="Unplaced"/>
</dbReference>
<feature type="region of interest" description="Disordered" evidence="3">
    <location>
        <begin position="512"/>
        <end position="532"/>
    </location>
</feature>
<feature type="region of interest" description="Disordered" evidence="3">
    <location>
        <begin position="1165"/>
        <end position="1218"/>
    </location>
</feature>
<reference evidence="6" key="2">
    <citation type="submission" date="2025-09" db="UniProtKB">
        <authorList>
            <consortium name="Ensembl"/>
        </authorList>
    </citation>
    <scope>IDENTIFICATION</scope>
</reference>
<feature type="compositionally biased region" description="Basic and acidic residues" evidence="3">
    <location>
        <begin position="709"/>
        <end position="720"/>
    </location>
</feature>
<dbReference type="PANTHER" id="PTHR46946:SF1">
    <property type="entry name" value="NEURITE EXTENSION AND MIGRATION FACTOR"/>
    <property type="match status" value="1"/>
</dbReference>
<dbReference type="GO" id="GO:0033629">
    <property type="term" value="P:negative regulation of cell adhesion mediated by integrin"/>
    <property type="evidence" value="ECO:0007669"/>
    <property type="project" value="TreeGrafter"/>
</dbReference>
<feature type="compositionally biased region" description="Basic and acidic residues" evidence="3">
    <location>
        <begin position="512"/>
        <end position="521"/>
    </location>
</feature>
<feature type="region of interest" description="Disordered" evidence="3">
    <location>
        <begin position="1231"/>
        <end position="1264"/>
    </location>
</feature>